<dbReference type="PANTHER" id="PTHR10218">
    <property type="entry name" value="GTP-BINDING PROTEIN ALPHA SUBUNIT"/>
    <property type="match status" value="1"/>
</dbReference>
<accession>A0AAV1QIT4</accession>
<sequence>MGCTMSAEDKAAAKRSAMIDRNLRADFNRQVTLLLLGDGGSGKSTIQKQMKIIFQGDYSQEECRQYKVVVYNNTVQSIQAIIEAMRELKIDFEDAERAEDVRQLFAPASSVEEEGVLSTELTDTKNVKTVMDEITDVIIRVNLRGVRLC</sequence>
<keyword evidence="2" id="KW-0547">Nucleotide-binding</keyword>
<evidence type="ECO:0000256" key="1">
    <source>
        <dbReference type="ARBA" id="ARBA00022723"/>
    </source>
</evidence>
<keyword evidence="5" id="KW-0460">Magnesium</keyword>
<dbReference type="GO" id="GO:0031683">
    <property type="term" value="F:G-protein beta/gamma-subunit complex binding"/>
    <property type="evidence" value="ECO:0007669"/>
    <property type="project" value="InterPro"/>
</dbReference>
<dbReference type="GO" id="GO:0003924">
    <property type="term" value="F:GTPase activity"/>
    <property type="evidence" value="ECO:0007669"/>
    <property type="project" value="InterPro"/>
</dbReference>
<keyword evidence="7" id="KW-1185">Reference proteome</keyword>
<dbReference type="GO" id="GO:0005525">
    <property type="term" value="F:GTP binding"/>
    <property type="evidence" value="ECO:0007669"/>
    <property type="project" value="UniProtKB-KW"/>
</dbReference>
<keyword evidence="4" id="KW-0807">Transducer</keyword>
<evidence type="ECO:0000313" key="6">
    <source>
        <dbReference type="EMBL" id="CAK6983339.1"/>
    </source>
</evidence>
<evidence type="ECO:0000256" key="5">
    <source>
        <dbReference type="PIRSR" id="PIRSR601019-2"/>
    </source>
</evidence>
<protein>
    <submittedName>
        <fullName evidence="6">Guanine nucleotide-binding protein G(I) subunit alpha-1-like</fullName>
    </submittedName>
</protein>
<dbReference type="SUPFAM" id="SSF52540">
    <property type="entry name" value="P-loop containing nucleoside triphosphate hydrolases"/>
    <property type="match status" value="1"/>
</dbReference>
<dbReference type="GO" id="GO:0001664">
    <property type="term" value="F:G protein-coupled receptor binding"/>
    <property type="evidence" value="ECO:0007669"/>
    <property type="project" value="TreeGrafter"/>
</dbReference>
<dbReference type="Pfam" id="PF00503">
    <property type="entry name" value="G-alpha"/>
    <property type="match status" value="1"/>
</dbReference>
<dbReference type="GO" id="GO:0005834">
    <property type="term" value="C:heterotrimeric G-protein complex"/>
    <property type="evidence" value="ECO:0007669"/>
    <property type="project" value="TreeGrafter"/>
</dbReference>
<dbReference type="GO" id="GO:0007188">
    <property type="term" value="P:adenylate cyclase-modulating G protein-coupled receptor signaling pathway"/>
    <property type="evidence" value="ECO:0007669"/>
    <property type="project" value="TreeGrafter"/>
</dbReference>
<dbReference type="EMBL" id="CAWUFR010001277">
    <property type="protein sequence ID" value="CAK6983339.1"/>
    <property type="molecule type" value="Genomic_DNA"/>
</dbReference>
<feature type="binding site" evidence="5">
    <location>
        <position position="44"/>
    </location>
    <ligand>
        <name>Mg(2+)</name>
        <dbReference type="ChEBI" id="CHEBI:18420"/>
    </ligand>
</feature>
<evidence type="ECO:0000256" key="4">
    <source>
        <dbReference type="ARBA" id="ARBA00023224"/>
    </source>
</evidence>
<evidence type="ECO:0000313" key="7">
    <source>
        <dbReference type="Proteomes" id="UP001314229"/>
    </source>
</evidence>
<comment type="caution">
    <text evidence="6">The sequence shown here is derived from an EMBL/GenBank/DDBJ whole genome shotgun (WGS) entry which is preliminary data.</text>
</comment>
<dbReference type="AlphaFoldDB" id="A0AAV1QIT4"/>
<dbReference type="Proteomes" id="UP001314229">
    <property type="component" value="Unassembled WGS sequence"/>
</dbReference>
<evidence type="ECO:0000256" key="2">
    <source>
        <dbReference type="ARBA" id="ARBA00022741"/>
    </source>
</evidence>
<reference evidence="6 7" key="1">
    <citation type="submission" date="2024-01" db="EMBL/GenBank/DDBJ databases">
        <authorList>
            <person name="Alioto T."/>
            <person name="Alioto T."/>
            <person name="Gomez Garrido J."/>
        </authorList>
    </citation>
    <scope>NUCLEOTIDE SEQUENCE [LARGE SCALE GENOMIC DNA]</scope>
</reference>
<dbReference type="PANTHER" id="PTHR10218:SF302">
    <property type="entry name" value="GUANINE NUCLEOTIDE-BINDING PROTEIN ALPHA-5 SUBUNIT"/>
    <property type="match status" value="1"/>
</dbReference>
<keyword evidence="3" id="KW-0342">GTP-binding</keyword>
<name>A0AAV1QIT4_SCOSC</name>
<gene>
    <name evidence="6" type="ORF">FSCOSCO3_A020317</name>
</gene>
<dbReference type="GO" id="GO:0046872">
    <property type="term" value="F:metal ion binding"/>
    <property type="evidence" value="ECO:0007669"/>
    <property type="project" value="UniProtKB-KW"/>
</dbReference>
<dbReference type="Gene3D" id="3.40.50.300">
    <property type="entry name" value="P-loop containing nucleotide triphosphate hydrolases"/>
    <property type="match status" value="1"/>
</dbReference>
<dbReference type="InterPro" id="IPR011025">
    <property type="entry name" value="GproteinA_insert"/>
</dbReference>
<proteinExistence type="predicted"/>
<dbReference type="PROSITE" id="PS51882">
    <property type="entry name" value="G_ALPHA"/>
    <property type="match status" value="1"/>
</dbReference>
<dbReference type="InterPro" id="IPR001019">
    <property type="entry name" value="Gprotein_alpha_su"/>
</dbReference>
<dbReference type="GO" id="GO:0005737">
    <property type="term" value="C:cytoplasm"/>
    <property type="evidence" value="ECO:0007669"/>
    <property type="project" value="TreeGrafter"/>
</dbReference>
<dbReference type="InterPro" id="IPR027417">
    <property type="entry name" value="P-loop_NTPase"/>
</dbReference>
<organism evidence="6 7">
    <name type="scientific">Scomber scombrus</name>
    <name type="common">Atlantic mackerel</name>
    <name type="synonym">Scomber vernalis</name>
    <dbReference type="NCBI Taxonomy" id="13677"/>
    <lineage>
        <taxon>Eukaryota</taxon>
        <taxon>Metazoa</taxon>
        <taxon>Chordata</taxon>
        <taxon>Craniata</taxon>
        <taxon>Vertebrata</taxon>
        <taxon>Euteleostomi</taxon>
        <taxon>Actinopterygii</taxon>
        <taxon>Neopterygii</taxon>
        <taxon>Teleostei</taxon>
        <taxon>Neoteleostei</taxon>
        <taxon>Acanthomorphata</taxon>
        <taxon>Pelagiaria</taxon>
        <taxon>Scombriformes</taxon>
        <taxon>Scombridae</taxon>
        <taxon>Scomber</taxon>
    </lineage>
</organism>
<keyword evidence="1 5" id="KW-0479">Metal-binding</keyword>
<evidence type="ECO:0000256" key="3">
    <source>
        <dbReference type="ARBA" id="ARBA00023134"/>
    </source>
</evidence>
<dbReference type="SUPFAM" id="SSF47895">
    <property type="entry name" value="Transducin (alpha subunit), insertion domain"/>
    <property type="match status" value="1"/>
</dbReference>
<dbReference type="SMART" id="SM00275">
    <property type="entry name" value="G_alpha"/>
    <property type="match status" value="1"/>
</dbReference>